<feature type="transmembrane region" description="Helical" evidence="2">
    <location>
        <begin position="7"/>
        <end position="26"/>
    </location>
</feature>
<keyword evidence="5" id="KW-1185">Reference proteome</keyword>
<keyword evidence="2" id="KW-0472">Membrane</keyword>
<dbReference type="EMBL" id="JBHSCQ010000022">
    <property type="protein sequence ID" value="MFC4266810.1"/>
    <property type="molecule type" value="Genomic_DNA"/>
</dbReference>
<protein>
    <submittedName>
        <fullName evidence="4">VanZ family protein</fullName>
    </submittedName>
</protein>
<keyword evidence="2" id="KW-1133">Transmembrane helix</keyword>
<evidence type="ECO:0000256" key="2">
    <source>
        <dbReference type="SAM" id="Phobius"/>
    </source>
</evidence>
<name>A0ABV8R2X1_9MICC</name>
<evidence type="ECO:0000259" key="3">
    <source>
        <dbReference type="Pfam" id="PF04892"/>
    </source>
</evidence>
<evidence type="ECO:0000256" key="1">
    <source>
        <dbReference type="SAM" id="MobiDB-lite"/>
    </source>
</evidence>
<dbReference type="PANTHER" id="PTHR28008">
    <property type="entry name" value="DOMAIN PROTEIN, PUTATIVE (AFU_ORTHOLOGUE AFUA_3G10980)-RELATED"/>
    <property type="match status" value="1"/>
</dbReference>
<feature type="region of interest" description="Disordered" evidence="1">
    <location>
        <begin position="142"/>
        <end position="166"/>
    </location>
</feature>
<accession>A0ABV8R2X1</accession>
<feature type="compositionally biased region" description="Polar residues" evidence="1">
    <location>
        <begin position="142"/>
        <end position="152"/>
    </location>
</feature>
<dbReference type="RefSeq" id="WP_230065958.1">
    <property type="nucleotide sequence ID" value="NZ_BAABLL010000010.1"/>
</dbReference>
<evidence type="ECO:0000313" key="5">
    <source>
        <dbReference type="Proteomes" id="UP001595773"/>
    </source>
</evidence>
<feature type="transmembrane region" description="Helical" evidence="2">
    <location>
        <begin position="114"/>
        <end position="132"/>
    </location>
</feature>
<evidence type="ECO:0000313" key="4">
    <source>
        <dbReference type="EMBL" id="MFC4266810.1"/>
    </source>
</evidence>
<proteinExistence type="predicted"/>
<feature type="domain" description="VanZ-like" evidence="3">
    <location>
        <begin position="14"/>
        <end position="131"/>
    </location>
</feature>
<comment type="caution">
    <text evidence="4">The sequence shown here is derived from an EMBL/GenBank/DDBJ whole genome shotgun (WGS) entry which is preliminary data.</text>
</comment>
<reference evidence="5" key="1">
    <citation type="journal article" date="2019" name="Int. J. Syst. Evol. Microbiol.">
        <title>The Global Catalogue of Microorganisms (GCM) 10K type strain sequencing project: providing services to taxonomists for standard genome sequencing and annotation.</title>
        <authorList>
            <consortium name="The Broad Institute Genomics Platform"/>
            <consortium name="The Broad Institute Genome Sequencing Center for Infectious Disease"/>
            <person name="Wu L."/>
            <person name="Ma J."/>
        </authorList>
    </citation>
    <scope>NUCLEOTIDE SEQUENCE [LARGE SCALE GENOMIC DNA]</scope>
    <source>
        <strain evidence="5">CGMCC 1.10698</strain>
    </source>
</reference>
<dbReference type="InterPro" id="IPR006976">
    <property type="entry name" value="VanZ-like"/>
</dbReference>
<feature type="transmembrane region" description="Helical" evidence="2">
    <location>
        <begin position="82"/>
        <end position="102"/>
    </location>
</feature>
<organism evidence="4 5">
    <name type="scientific">Arthrobacter cryoconiti</name>
    <dbReference type="NCBI Taxonomy" id="748907"/>
    <lineage>
        <taxon>Bacteria</taxon>
        <taxon>Bacillati</taxon>
        <taxon>Actinomycetota</taxon>
        <taxon>Actinomycetes</taxon>
        <taxon>Micrococcales</taxon>
        <taxon>Micrococcaceae</taxon>
        <taxon>Arthrobacter</taxon>
    </lineage>
</organism>
<sequence>MIKPHHRIAITLAFAYLLAVALILFWPSPVDKPVIKNLHETLSWAHSYGLPKFIDYPQIEFTANIALFVPMGLIIATLFKSFWLGTAGGALISCLVELSQGLFLPNRFASGLDVVANTTGAAIGAALCLLFIRRVIRRTSPTATSHASTRATPDTARPADTEKNDR</sequence>
<feature type="transmembrane region" description="Helical" evidence="2">
    <location>
        <begin position="56"/>
        <end position="75"/>
    </location>
</feature>
<dbReference type="PANTHER" id="PTHR28008:SF1">
    <property type="entry name" value="DOMAIN PROTEIN, PUTATIVE (AFU_ORTHOLOGUE AFUA_3G10980)-RELATED"/>
    <property type="match status" value="1"/>
</dbReference>
<gene>
    <name evidence="4" type="ORF">ACFOW9_14465</name>
</gene>
<dbReference type="Proteomes" id="UP001595773">
    <property type="component" value="Unassembled WGS sequence"/>
</dbReference>
<keyword evidence="2" id="KW-0812">Transmembrane</keyword>
<dbReference type="Pfam" id="PF04892">
    <property type="entry name" value="VanZ"/>
    <property type="match status" value="1"/>
</dbReference>
<feature type="compositionally biased region" description="Basic and acidic residues" evidence="1">
    <location>
        <begin position="157"/>
        <end position="166"/>
    </location>
</feature>